<dbReference type="Pfam" id="PF04014">
    <property type="entry name" value="MazE_antitoxin"/>
    <property type="match status" value="1"/>
</dbReference>
<name>A0A2N7W2C1_9BURK</name>
<organism evidence="2 5">
    <name type="scientific">Paraburkholderia rhynchosiae</name>
    <dbReference type="NCBI Taxonomy" id="487049"/>
    <lineage>
        <taxon>Bacteria</taxon>
        <taxon>Pseudomonadati</taxon>
        <taxon>Pseudomonadota</taxon>
        <taxon>Betaproteobacteria</taxon>
        <taxon>Burkholderiales</taxon>
        <taxon>Burkholderiaceae</taxon>
        <taxon>Paraburkholderia</taxon>
    </lineage>
</organism>
<dbReference type="GO" id="GO:0097351">
    <property type="term" value="F:toxin sequestering activity"/>
    <property type="evidence" value="ECO:0007669"/>
    <property type="project" value="InterPro"/>
</dbReference>
<evidence type="ECO:0000313" key="2">
    <source>
        <dbReference type="EMBL" id="CAB3740254.1"/>
    </source>
</evidence>
<sequence length="83" mass="8827">MELKIQKWGNSAAVRLPAVLLEQIGASAGSSLNADVRPDGVLLTPARRKYSLDELVAQCDAKAPEPADLAAWGEVNAVGREAW</sequence>
<dbReference type="PANTHER" id="PTHR40516:SF1">
    <property type="entry name" value="ANTITOXIN CHPS-RELATED"/>
    <property type="match status" value="1"/>
</dbReference>
<dbReference type="SMART" id="SM00966">
    <property type="entry name" value="SpoVT_AbrB"/>
    <property type="match status" value="1"/>
</dbReference>
<dbReference type="InterPro" id="IPR007159">
    <property type="entry name" value="SpoVT-AbrB_dom"/>
</dbReference>
<dbReference type="RefSeq" id="WP_102636070.1">
    <property type="nucleotide sequence ID" value="NZ_CADIJZ010000043.1"/>
</dbReference>
<reference evidence="2 5" key="2">
    <citation type="submission" date="2020-04" db="EMBL/GenBank/DDBJ databases">
        <authorList>
            <person name="De Canck E."/>
        </authorList>
    </citation>
    <scope>NUCLEOTIDE SEQUENCE [LARGE SCALE GENOMIC DNA]</scope>
    <source>
        <strain evidence="2 5">LMG 27174</strain>
    </source>
</reference>
<dbReference type="Proteomes" id="UP000494205">
    <property type="component" value="Unassembled WGS sequence"/>
</dbReference>
<dbReference type="EMBL" id="CADIJZ010000043">
    <property type="protein sequence ID" value="CAB3740254.1"/>
    <property type="molecule type" value="Genomic_DNA"/>
</dbReference>
<proteinExistence type="predicted"/>
<dbReference type="Gene3D" id="2.10.260.10">
    <property type="match status" value="1"/>
</dbReference>
<dbReference type="InterPro" id="IPR039052">
    <property type="entry name" value="Antitox_PemI-like"/>
</dbReference>
<evidence type="ECO:0000259" key="1">
    <source>
        <dbReference type="SMART" id="SM00966"/>
    </source>
</evidence>
<accession>A0A2N7W2C1</accession>
<gene>
    <name evidence="2" type="primary">chpS</name>
    <name evidence="3" type="ORF">C0Z16_32205</name>
    <name evidence="2" type="ORF">LMG27174_06628</name>
</gene>
<dbReference type="InterPro" id="IPR037914">
    <property type="entry name" value="SpoVT-AbrB_sf"/>
</dbReference>
<evidence type="ECO:0000313" key="3">
    <source>
        <dbReference type="EMBL" id="PMS23540.1"/>
    </source>
</evidence>
<dbReference type="Proteomes" id="UP000235659">
    <property type="component" value="Unassembled WGS sequence"/>
</dbReference>
<evidence type="ECO:0000313" key="4">
    <source>
        <dbReference type="Proteomes" id="UP000235659"/>
    </source>
</evidence>
<dbReference type="EMBL" id="PNXY01000039">
    <property type="protein sequence ID" value="PMS23540.1"/>
    <property type="molecule type" value="Genomic_DNA"/>
</dbReference>
<protein>
    <submittedName>
        <fullName evidence="2">Antitoxin ChpS</fullName>
    </submittedName>
    <submittedName>
        <fullName evidence="3">PbsX family transcriptional regulator</fullName>
    </submittedName>
</protein>
<dbReference type="OrthoDB" id="9795766at2"/>
<dbReference type="PANTHER" id="PTHR40516">
    <property type="entry name" value="ANTITOXIN CHPS-RELATED"/>
    <property type="match status" value="1"/>
</dbReference>
<keyword evidence="4" id="KW-1185">Reference proteome</keyword>
<evidence type="ECO:0000313" key="5">
    <source>
        <dbReference type="Proteomes" id="UP000494205"/>
    </source>
</evidence>
<dbReference type="SUPFAM" id="SSF89447">
    <property type="entry name" value="AbrB/MazE/MraZ-like"/>
    <property type="match status" value="1"/>
</dbReference>
<dbReference type="AlphaFoldDB" id="A0A2N7W2C1"/>
<reference evidence="3 4" key="1">
    <citation type="submission" date="2018-01" db="EMBL/GenBank/DDBJ databases">
        <title>Whole genome analyses suggest that Burkholderia sensu lato contains two further novel genera in the rhizoxinica-symbiotica group Mycetohabitans gen. nov., and Trinickia gen. nov.: implications for the evolution of diazotrophy and nodulation in the Burkholderiaceae.</title>
        <authorList>
            <person name="Estrada-de los Santos P."/>
            <person name="Palmer M."/>
            <person name="Chavez-Ramirez B."/>
            <person name="Beukes C."/>
            <person name="Steenkamp E.T."/>
            <person name="Hirsch A.M."/>
            <person name="Manyaka P."/>
            <person name="Maluk M."/>
            <person name="Lafos M."/>
            <person name="Crook M."/>
            <person name="Gross E."/>
            <person name="Simon M.F."/>
            <person name="Bueno dos Reis Junior F."/>
            <person name="Poole P.S."/>
            <person name="Venter S.N."/>
            <person name="James E.K."/>
        </authorList>
    </citation>
    <scope>NUCLEOTIDE SEQUENCE [LARGE SCALE GENOMIC DNA]</scope>
    <source>
        <strain evidence="3 4">WSM 3937</strain>
    </source>
</reference>
<dbReference type="GO" id="GO:0003677">
    <property type="term" value="F:DNA binding"/>
    <property type="evidence" value="ECO:0007669"/>
    <property type="project" value="InterPro"/>
</dbReference>
<feature type="domain" description="SpoVT-AbrB" evidence="1">
    <location>
        <begin position="6"/>
        <end position="51"/>
    </location>
</feature>